<keyword evidence="14" id="KW-0832">Ubl conjugation</keyword>
<dbReference type="InterPro" id="IPR001841">
    <property type="entry name" value="Znf_RING"/>
</dbReference>
<dbReference type="PANTHER" id="PTHR20973">
    <property type="entry name" value="NON-SMC ELEMENT 1-RELATED"/>
    <property type="match status" value="1"/>
</dbReference>
<sequence>MPTAMPYTDVHRAFAQAIAHHGTMSAKQAYKALLAIYAKYHDGEEIPSEDDIPEVVASINGKLYRYDQKICFVHYEPADTDFYVFCNLVESQIDRIQNYYSESETTLFRLVLREMATSEEHKLKPIMCLNLTGEIQGKQLSKVRAEQLLDQWEKMGYFVQLGGMWHFGPKVIGEFDRYLTTNYPEQMRMCKLCKESVFYGVRCDKCPESFHRDCMKKYLRRLTNCPGCKNLWSTPV</sequence>
<feature type="domain" description="Phorbol-ester/DAG-type" evidence="20">
    <location>
        <begin position="175"/>
        <end position="225"/>
    </location>
</feature>
<evidence type="ECO:0000256" key="6">
    <source>
        <dbReference type="ARBA" id="ARBA00019422"/>
    </source>
</evidence>
<dbReference type="EMBL" id="GAPW01003884">
    <property type="protein sequence ID" value="JAC09714.1"/>
    <property type="molecule type" value="mRNA"/>
</dbReference>
<dbReference type="PANTHER" id="PTHR20973:SF0">
    <property type="entry name" value="NON-STRUCTURAL MAINTENANCE OF CHROMOSOMES ELEMENT 1 HOMOLOG"/>
    <property type="match status" value="1"/>
</dbReference>
<dbReference type="InterPro" id="IPR002219">
    <property type="entry name" value="PKC_DAG/PE"/>
</dbReference>
<feature type="domain" description="RING-type" evidence="21">
    <location>
        <begin position="190"/>
        <end position="229"/>
    </location>
</feature>
<keyword evidence="12 19" id="KW-0833">Ubl conjugation pathway</keyword>
<dbReference type="Pfam" id="PF07574">
    <property type="entry name" value="SMC_Nse1"/>
    <property type="match status" value="1"/>
</dbReference>
<dbReference type="EC" id="2.3.2.27" evidence="5 19"/>
<dbReference type="Pfam" id="PF08746">
    <property type="entry name" value="zf-RING-like"/>
    <property type="match status" value="1"/>
</dbReference>
<evidence type="ECO:0000256" key="15">
    <source>
        <dbReference type="ARBA" id="ARBA00023172"/>
    </source>
</evidence>
<evidence type="ECO:0000256" key="19">
    <source>
        <dbReference type="RuleBase" id="RU368018"/>
    </source>
</evidence>
<comment type="subcellular location">
    <subcellularLocation>
        <location evidence="3">Chromosome</location>
    </subcellularLocation>
    <subcellularLocation>
        <location evidence="2 19">Nucleus</location>
    </subcellularLocation>
</comment>
<evidence type="ECO:0000256" key="17">
    <source>
        <dbReference type="ARBA" id="ARBA00023242"/>
    </source>
</evidence>
<organism evidence="22">
    <name type="scientific">Aedes albopictus</name>
    <name type="common">Asian tiger mosquito</name>
    <name type="synonym">Stegomyia albopicta</name>
    <dbReference type="NCBI Taxonomy" id="7160"/>
    <lineage>
        <taxon>Eukaryota</taxon>
        <taxon>Metazoa</taxon>
        <taxon>Ecdysozoa</taxon>
        <taxon>Arthropoda</taxon>
        <taxon>Hexapoda</taxon>
        <taxon>Insecta</taxon>
        <taxon>Pterygota</taxon>
        <taxon>Neoptera</taxon>
        <taxon>Endopterygota</taxon>
        <taxon>Diptera</taxon>
        <taxon>Nematocera</taxon>
        <taxon>Culicoidea</taxon>
        <taxon>Culicidae</taxon>
        <taxon>Culicinae</taxon>
        <taxon>Aedini</taxon>
        <taxon>Aedes</taxon>
        <taxon>Stegomyia</taxon>
    </lineage>
</organism>
<dbReference type="Gene3D" id="3.90.1150.220">
    <property type="match status" value="1"/>
</dbReference>
<accession>A0A023EMY4</accession>
<evidence type="ECO:0000256" key="10">
    <source>
        <dbReference type="ARBA" id="ARBA00022763"/>
    </source>
</evidence>
<dbReference type="InterPro" id="IPR011513">
    <property type="entry name" value="Nse1"/>
</dbReference>
<keyword evidence="16 19" id="KW-0234">DNA repair</keyword>
<dbReference type="AlphaFoldDB" id="A0A023EMY4"/>
<dbReference type="SUPFAM" id="SSF57850">
    <property type="entry name" value="RING/U-box"/>
    <property type="match status" value="1"/>
</dbReference>
<dbReference type="Gene3D" id="1.10.10.10">
    <property type="entry name" value="Winged helix-like DNA-binding domain superfamily/Winged helix DNA-binding domain"/>
    <property type="match status" value="1"/>
</dbReference>
<evidence type="ECO:0000256" key="7">
    <source>
        <dbReference type="ARBA" id="ARBA00022454"/>
    </source>
</evidence>
<name>A0A023EMY4_AEDAL</name>
<dbReference type="InterPro" id="IPR013083">
    <property type="entry name" value="Znf_RING/FYVE/PHD"/>
</dbReference>
<evidence type="ECO:0000256" key="13">
    <source>
        <dbReference type="ARBA" id="ARBA00022833"/>
    </source>
</evidence>
<evidence type="ECO:0000256" key="2">
    <source>
        <dbReference type="ARBA" id="ARBA00004123"/>
    </source>
</evidence>
<dbReference type="GO" id="GO:0005634">
    <property type="term" value="C:nucleus"/>
    <property type="evidence" value="ECO:0007669"/>
    <property type="project" value="UniProtKB-SubCell"/>
</dbReference>
<evidence type="ECO:0000256" key="1">
    <source>
        <dbReference type="ARBA" id="ARBA00000900"/>
    </source>
</evidence>
<evidence type="ECO:0000256" key="3">
    <source>
        <dbReference type="ARBA" id="ARBA00004286"/>
    </source>
</evidence>
<dbReference type="GO" id="GO:0061630">
    <property type="term" value="F:ubiquitin protein ligase activity"/>
    <property type="evidence" value="ECO:0007669"/>
    <property type="project" value="UniProtKB-EC"/>
</dbReference>
<evidence type="ECO:0000256" key="12">
    <source>
        <dbReference type="ARBA" id="ARBA00022786"/>
    </source>
</evidence>
<comment type="catalytic activity">
    <reaction evidence="1 19">
        <text>S-ubiquitinyl-[E2 ubiquitin-conjugating enzyme]-L-cysteine + [acceptor protein]-L-lysine = [E2 ubiquitin-conjugating enzyme]-L-cysteine + N(6)-ubiquitinyl-[acceptor protein]-L-lysine.</text>
        <dbReference type="EC" id="2.3.2.27"/>
    </reaction>
</comment>
<evidence type="ECO:0000259" key="20">
    <source>
        <dbReference type="PROSITE" id="PS50081"/>
    </source>
</evidence>
<dbReference type="Gene3D" id="3.30.40.10">
    <property type="entry name" value="Zinc/RING finger domain, C3HC4 (zinc finger)"/>
    <property type="match status" value="1"/>
</dbReference>
<dbReference type="PROSITE" id="PS50089">
    <property type="entry name" value="ZF_RING_2"/>
    <property type="match status" value="1"/>
</dbReference>
<keyword evidence="10 19" id="KW-0227">DNA damage</keyword>
<dbReference type="InterPro" id="IPR036388">
    <property type="entry name" value="WH-like_DNA-bd_sf"/>
</dbReference>
<evidence type="ECO:0000256" key="5">
    <source>
        <dbReference type="ARBA" id="ARBA00012483"/>
    </source>
</evidence>
<keyword evidence="9 19" id="KW-0479">Metal-binding</keyword>
<evidence type="ECO:0000256" key="14">
    <source>
        <dbReference type="ARBA" id="ARBA00022843"/>
    </source>
</evidence>
<comment type="similarity">
    <text evidence="4 19">Belongs to the NSE1 family.</text>
</comment>
<dbReference type="GO" id="GO:0000724">
    <property type="term" value="P:double-strand break repair via homologous recombination"/>
    <property type="evidence" value="ECO:0007669"/>
    <property type="project" value="TreeGrafter"/>
</dbReference>
<evidence type="ECO:0000256" key="16">
    <source>
        <dbReference type="ARBA" id="ARBA00023204"/>
    </source>
</evidence>
<dbReference type="InterPro" id="IPR014857">
    <property type="entry name" value="Nse1_RING_C4HC3-type"/>
</dbReference>
<keyword evidence="8 19" id="KW-0808">Transferase</keyword>
<evidence type="ECO:0000256" key="8">
    <source>
        <dbReference type="ARBA" id="ARBA00022679"/>
    </source>
</evidence>
<proteinExistence type="evidence at transcript level"/>
<keyword evidence="7" id="KW-0158">Chromosome</keyword>
<keyword evidence="17 19" id="KW-0539">Nucleus</keyword>
<comment type="subunit">
    <text evidence="19">Component of the Smc5-Smc6 complex.</text>
</comment>
<dbReference type="GO" id="GO:0030915">
    <property type="term" value="C:Smc5-Smc6 complex"/>
    <property type="evidence" value="ECO:0007669"/>
    <property type="project" value="UniProtKB-UniRule"/>
</dbReference>
<dbReference type="PROSITE" id="PS50081">
    <property type="entry name" value="ZF_DAG_PE_2"/>
    <property type="match status" value="1"/>
</dbReference>
<evidence type="ECO:0000256" key="18">
    <source>
        <dbReference type="PROSITE-ProRule" id="PRU00175"/>
    </source>
</evidence>
<evidence type="ECO:0000313" key="22">
    <source>
        <dbReference type="EMBL" id="JAC09714.1"/>
    </source>
</evidence>
<reference evidence="22" key="1">
    <citation type="journal article" date="2014" name="PLoS Negl. Trop. Dis.">
        <title>Identification and characterization of seminal fluid proteins in the Asian tiger mosquito, Aedes albopictus.</title>
        <authorList>
            <person name="Boes K.E."/>
            <person name="Ribeiro J.M."/>
            <person name="Wong A."/>
            <person name="Harrington L.C."/>
            <person name="Wolfner M.F."/>
            <person name="Sirot L.K."/>
        </authorList>
    </citation>
    <scope>NUCLEOTIDE SEQUENCE</scope>
    <source>
        <tissue evidence="22">Reproductive organs</tissue>
    </source>
</reference>
<dbReference type="VEuPathDB" id="VectorBase:AALF013998"/>
<keyword evidence="13 19" id="KW-0862">Zinc</keyword>
<evidence type="ECO:0000256" key="4">
    <source>
        <dbReference type="ARBA" id="ARBA00010258"/>
    </source>
</evidence>
<keyword evidence="15 19" id="KW-0233">DNA recombination</keyword>
<dbReference type="VEuPathDB" id="VectorBase:AALC636_021182"/>
<dbReference type="VEuPathDB" id="VectorBase:AALFPA_074329"/>
<evidence type="ECO:0000256" key="9">
    <source>
        <dbReference type="ARBA" id="ARBA00022723"/>
    </source>
</evidence>
<keyword evidence="11 18" id="KW-0863">Zinc-finger</keyword>
<dbReference type="GO" id="GO:0008270">
    <property type="term" value="F:zinc ion binding"/>
    <property type="evidence" value="ECO:0007669"/>
    <property type="project" value="UniProtKB-KW"/>
</dbReference>
<protein>
    <recommendedName>
        <fullName evidence="6 19">Non-structural maintenance of chromosomes element 1 homolog</fullName>
        <ecNumber evidence="5 19">2.3.2.27</ecNumber>
    </recommendedName>
</protein>
<evidence type="ECO:0000259" key="21">
    <source>
        <dbReference type="PROSITE" id="PS50089"/>
    </source>
</evidence>
<evidence type="ECO:0000256" key="11">
    <source>
        <dbReference type="ARBA" id="ARBA00022771"/>
    </source>
</evidence>